<dbReference type="Proteomes" id="UP000254651">
    <property type="component" value="Unassembled WGS sequence"/>
</dbReference>
<dbReference type="RefSeq" id="WP_066080111.1">
    <property type="nucleotide sequence ID" value="NZ_CP181246.1"/>
</dbReference>
<dbReference type="PANTHER" id="PTHR30290">
    <property type="entry name" value="PERIPLASMIC BINDING COMPONENT OF ABC TRANSPORTER"/>
    <property type="match status" value="1"/>
</dbReference>
<sequence length="596" mass="67047">MITKLPALLLFAAALLAAPARADHGLSLGQPPKYAAGFPSFDYVRADAPKGGTLTLPLPGGFDTLNPFTLKGDHESGMAMLTLDTLMEKSWDEPFAVYGLLAEDVRVAPDGLSVTFRINPRARFHNGDPVLAKDVAASFNTLTADPAAAPMYKFYWGDVARVETPAPRTVVFHFKQRNSELPLILGELPVFSHKSYPKGLASAANTPPIGSGPYRFAKAERGRQSEYRRDPQYWAQNLPVRKGRYNFDTVRFKYYKDDSVRIEGLKGGQYDFMQENVARNWARAYPEAALQKRGLAKHEWTHRNTAGMQGFVMNTRKPPFDNILVRRAMVESFDFETTNSRMFYSAYRRSNSFFTNSELAARGRPEGAELALLNPLKAQLPPQVFAQDAPEPPRIDAAQGVRPNLLKARALLEQAGYRYRNGVLVDKQGRPLAFEFLSPSKTYERVTAKWQRDLAKIGVKMTVRTADSAVFQKRMTAFDFDMTIVVYANSNSPGNEQAMYFGCEAARTEGSRNWAGVCLPAVEALLKKFEHFNSRTELVAAARALDRVMRHQYIVVPNWYADTYRVVYRDTLGFPATMPLYYSPMERALSVGWYRK</sequence>
<accession>A0A378UFB2</accession>
<feature type="signal peptide" evidence="2">
    <location>
        <begin position="1"/>
        <end position="22"/>
    </location>
</feature>
<proteinExistence type="predicted"/>
<protein>
    <submittedName>
        <fullName evidence="4">Oligopeptide-binding protein AppA</fullName>
    </submittedName>
</protein>
<dbReference type="InterPro" id="IPR030678">
    <property type="entry name" value="Peptide/Ni-bd"/>
</dbReference>
<evidence type="ECO:0000313" key="5">
    <source>
        <dbReference type="Proteomes" id="UP000254651"/>
    </source>
</evidence>
<dbReference type="PIRSF" id="PIRSF002741">
    <property type="entry name" value="MppA"/>
    <property type="match status" value="1"/>
</dbReference>
<keyword evidence="5" id="KW-1185">Reference proteome</keyword>
<dbReference type="GO" id="GO:0043190">
    <property type="term" value="C:ATP-binding cassette (ABC) transporter complex"/>
    <property type="evidence" value="ECO:0007669"/>
    <property type="project" value="InterPro"/>
</dbReference>
<dbReference type="PANTHER" id="PTHR30290:SF64">
    <property type="entry name" value="ABC TRANSPORTER PERIPLASMIC BINDING PROTEIN"/>
    <property type="match status" value="1"/>
</dbReference>
<dbReference type="Gene3D" id="3.10.105.10">
    <property type="entry name" value="Dipeptide-binding Protein, Domain 3"/>
    <property type="match status" value="1"/>
</dbReference>
<dbReference type="InterPro" id="IPR000914">
    <property type="entry name" value="SBP_5_dom"/>
</dbReference>
<dbReference type="GO" id="GO:0030288">
    <property type="term" value="C:outer membrane-bounded periplasmic space"/>
    <property type="evidence" value="ECO:0007669"/>
    <property type="project" value="TreeGrafter"/>
</dbReference>
<evidence type="ECO:0000256" key="2">
    <source>
        <dbReference type="SAM" id="SignalP"/>
    </source>
</evidence>
<feature type="domain" description="Solute-binding protein family 5" evidence="3">
    <location>
        <begin position="97"/>
        <end position="500"/>
    </location>
</feature>
<evidence type="ECO:0000256" key="1">
    <source>
        <dbReference type="ARBA" id="ARBA00022729"/>
    </source>
</evidence>
<evidence type="ECO:0000313" key="4">
    <source>
        <dbReference type="EMBL" id="STZ75389.1"/>
    </source>
</evidence>
<evidence type="ECO:0000259" key="3">
    <source>
        <dbReference type="Pfam" id="PF00496"/>
    </source>
</evidence>
<dbReference type="Gene3D" id="3.40.190.10">
    <property type="entry name" value="Periplasmic binding protein-like II"/>
    <property type="match status" value="1"/>
</dbReference>
<dbReference type="AlphaFoldDB" id="A0A378UFB2"/>
<dbReference type="SUPFAM" id="SSF53850">
    <property type="entry name" value="Periplasmic binding protein-like II"/>
    <property type="match status" value="1"/>
</dbReference>
<dbReference type="InterPro" id="IPR039424">
    <property type="entry name" value="SBP_5"/>
</dbReference>
<name>A0A378UFB2_BERDE</name>
<feature type="chain" id="PRO_5016755050" evidence="2">
    <location>
        <begin position="23"/>
        <end position="596"/>
    </location>
</feature>
<dbReference type="Pfam" id="PF00496">
    <property type="entry name" value="SBP_bac_5"/>
    <property type="match status" value="1"/>
</dbReference>
<dbReference type="GO" id="GO:0015833">
    <property type="term" value="P:peptide transport"/>
    <property type="evidence" value="ECO:0007669"/>
    <property type="project" value="TreeGrafter"/>
</dbReference>
<organism evidence="4 5">
    <name type="scientific">Bergeriella denitrificans</name>
    <name type="common">Neisseria denitrificans</name>
    <dbReference type="NCBI Taxonomy" id="494"/>
    <lineage>
        <taxon>Bacteria</taxon>
        <taxon>Pseudomonadati</taxon>
        <taxon>Pseudomonadota</taxon>
        <taxon>Betaproteobacteria</taxon>
        <taxon>Neisseriales</taxon>
        <taxon>Neisseriaceae</taxon>
        <taxon>Bergeriella</taxon>
    </lineage>
</organism>
<dbReference type="EMBL" id="UGQS01000001">
    <property type="protein sequence ID" value="STZ75389.1"/>
    <property type="molecule type" value="Genomic_DNA"/>
</dbReference>
<keyword evidence="1 2" id="KW-0732">Signal</keyword>
<dbReference type="GO" id="GO:0042884">
    <property type="term" value="P:microcin transport"/>
    <property type="evidence" value="ECO:0007669"/>
    <property type="project" value="TreeGrafter"/>
</dbReference>
<dbReference type="GO" id="GO:1904680">
    <property type="term" value="F:peptide transmembrane transporter activity"/>
    <property type="evidence" value="ECO:0007669"/>
    <property type="project" value="TreeGrafter"/>
</dbReference>
<reference evidence="4 5" key="1">
    <citation type="submission" date="2018-06" db="EMBL/GenBank/DDBJ databases">
        <authorList>
            <consortium name="Pathogen Informatics"/>
            <person name="Doyle S."/>
        </authorList>
    </citation>
    <scope>NUCLEOTIDE SEQUENCE [LARGE SCALE GENOMIC DNA]</scope>
    <source>
        <strain evidence="4 5">NCTC10295</strain>
    </source>
</reference>
<gene>
    <name evidence="4" type="primary">appA</name>
    <name evidence="4" type="ORF">NCTC10295_00113</name>
</gene>
<dbReference type="CDD" id="cd08497">
    <property type="entry name" value="MbnE-like"/>
    <property type="match status" value="1"/>
</dbReference>